<dbReference type="Proteomes" id="UP001164803">
    <property type="component" value="Chromosome"/>
</dbReference>
<gene>
    <name evidence="3" type="ORF">NZD86_10380</name>
</gene>
<keyword evidence="4" id="KW-1185">Reference proteome</keyword>
<dbReference type="InterPro" id="IPR002104">
    <property type="entry name" value="Integrase_catalytic"/>
</dbReference>
<name>A0ABY6Z7Y8_9BACL</name>
<organism evidence="3 4">
    <name type="scientific">Alicyclobacillus dauci</name>
    <dbReference type="NCBI Taxonomy" id="1475485"/>
    <lineage>
        <taxon>Bacteria</taxon>
        <taxon>Bacillati</taxon>
        <taxon>Bacillota</taxon>
        <taxon>Bacilli</taxon>
        <taxon>Bacillales</taxon>
        <taxon>Alicyclobacillaceae</taxon>
        <taxon>Alicyclobacillus</taxon>
    </lineage>
</organism>
<keyword evidence="1" id="KW-0233">DNA recombination</keyword>
<dbReference type="EMBL" id="CP104064">
    <property type="protein sequence ID" value="WAH38845.1"/>
    <property type="molecule type" value="Genomic_DNA"/>
</dbReference>
<dbReference type="PROSITE" id="PS51898">
    <property type="entry name" value="TYR_RECOMBINASE"/>
    <property type="match status" value="1"/>
</dbReference>
<evidence type="ECO:0000313" key="4">
    <source>
        <dbReference type="Proteomes" id="UP001164803"/>
    </source>
</evidence>
<feature type="domain" description="Tyr recombinase" evidence="2">
    <location>
        <begin position="108"/>
        <end position="308"/>
    </location>
</feature>
<dbReference type="InterPro" id="IPR011010">
    <property type="entry name" value="DNA_brk_join_enz"/>
</dbReference>
<proteinExistence type="predicted"/>
<protein>
    <submittedName>
        <fullName evidence="3">Tyrosine-type recombinase/integrase</fullName>
    </submittedName>
</protein>
<dbReference type="RefSeq" id="WP_268046440.1">
    <property type="nucleotide sequence ID" value="NZ_CP104064.1"/>
</dbReference>
<dbReference type="PANTHER" id="PTHR30349:SF64">
    <property type="entry name" value="PROPHAGE INTEGRASE INTD-RELATED"/>
    <property type="match status" value="1"/>
</dbReference>
<dbReference type="InterPro" id="IPR050090">
    <property type="entry name" value="Tyrosine_recombinase_XerCD"/>
</dbReference>
<evidence type="ECO:0000259" key="2">
    <source>
        <dbReference type="PROSITE" id="PS51898"/>
    </source>
</evidence>
<dbReference type="Gene3D" id="1.10.443.10">
    <property type="entry name" value="Intergrase catalytic core"/>
    <property type="match status" value="1"/>
</dbReference>
<sequence length="329" mass="37695">MMTGFTYSSPVHEFIEGVVRKKRAMGYKYDSCARTLYKFDRFCLEYGCTEPVLSKELVTAWSQKHPNEAQSTLRNRVGVVRQLAVYVNRLGANAYILPKNTIPKGPRYVPHIFSNKELAAFFRQTDACHVQSLAPHRHWIMPLLFRMLYGCGLRVSEALNLRLQDVDLQSGVLTILDGKLNKDRLVPLSAELVARCEAYMKRVHLFSDEITYFFPAPNGQAVTRGNVYKNFRKFLWKARISHGSWGKGPRVHDFRHTFAVHCLRRWVLEGKDLAAYLPVLKTYLGHHSFRDTSQYLRLTAELYPDITAKVSDAFGHVIPMLDGTGHDAD</sequence>
<evidence type="ECO:0000313" key="3">
    <source>
        <dbReference type="EMBL" id="WAH38845.1"/>
    </source>
</evidence>
<reference evidence="3" key="1">
    <citation type="submission" date="2022-08" db="EMBL/GenBank/DDBJ databases">
        <title>Alicyclobacillus dauci DSM2870, complete genome.</title>
        <authorList>
            <person name="Wang Q."/>
            <person name="Cai R."/>
            <person name="Wang Z."/>
        </authorList>
    </citation>
    <scope>NUCLEOTIDE SEQUENCE</scope>
    <source>
        <strain evidence="3">DSM 28700</strain>
    </source>
</reference>
<evidence type="ECO:0000256" key="1">
    <source>
        <dbReference type="ARBA" id="ARBA00023172"/>
    </source>
</evidence>
<dbReference type="PANTHER" id="PTHR30349">
    <property type="entry name" value="PHAGE INTEGRASE-RELATED"/>
    <property type="match status" value="1"/>
</dbReference>
<dbReference type="SUPFAM" id="SSF56349">
    <property type="entry name" value="DNA breaking-rejoining enzymes"/>
    <property type="match status" value="1"/>
</dbReference>
<dbReference type="InterPro" id="IPR013762">
    <property type="entry name" value="Integrase-like_cat_sf"/>
</dbReference>
<dbReference type="Pfam" id="PF00589">
    <property type="entry name" value="Phage_integrase"/>
    <property type="match status" value="1"/>
</dbReference>
<accession>A0ABY6Z7Y8</accession>